<keyword evidence="2" id="KW-1185">Reference proteome</keyword>
<protein>
    <submittedName>
        <fullName evidence="1">Uncharacterized protein</fullName>
    </submittedName>
</protein>
<organism evidence="1 2">
    <name type="scientific">Rhizophagus clarus</name>
    <dbReference type="NCBI Taxonomy" id="94130"/>
    <lineage>
        <taxon>Eukaryota</taxon>
        <taxon>Fungi</taxon>
        <taxon>Fungi incertae sedis</taxon>
        <taxon>Mucoromycota</taxon>
        <taxon>Glomeromycotina</taxon>
        <taxon>Glomeromycetes</taxon>
        <taxon>Glomerales</taxon>
        <taxon>Glomeraceae</taxon>
        <taxon>Rhizophagus</taxon>
    </lineage>
</organism>
<gene>
    <name evidence="1" type="ORF">RclHR1_01020014</name>
</gene>
<sequence length="235" mass="27580">MAGLCDNIPAFTSTSAITTENEILRLSEKNEILEKEINSCDFLKMSKEEFCSIGLGLGFASRLADFVKEYEKKKLRSFFLYLSLSKEIQEVNKFFKHCISEILFRLCFYGTLQLDSLEAMRNEYVVALLHARINIITNKIDRELSMLLLYEISGVRSKDRVDYTIKLENAYEMNKRKRKRSDNDFDYFYGIVITGRDWHFLLYSPEKIFKVSDTIYSIKFTKKALDINSEEYTNL</sequence>
<name>A0A2Z6Q0Y4_9GLOM</name>
<dbReference type="AlphaFoldDB" id="A0A2Z6Q0Y4"/>
<dbReference type="Proteomes" id="UP000247702">
    <property type="component" value="Unassembled WGS sequence"/>
</dbReference>
<reference evidence="1 2" key="1">
    <citation type="submission" date="2017-11" db="EMBL/GenBank/DDBJ databases">
        <title>The genome of Rhizophagus clarus HR1 reveals common genetic basis of auxotrophy among arbuscular mycorrhizal fungi.</title>
        <authorList>
            <person name="Kobayashi Y."/>
        </authorList>
    </citation>
    <scope>NUCLEOTIDE SEQUENCE [LARGE SCALE GENOMIC DNA]</scope>
    <source>
        <strain evidence="1 2">HR1</strain>
    </source>
</reference>
<accession>A0A2Z6Q0Y4</accession>
<evidence type="ECO:0000313" key="2">
    <source>
        <dbReference type="Proteomes" id="UP000247702"/>
    </source>
</evidence>
<dbReference type="EMBL" id="BEXD01000025">
    <property type="protein sequence ID" value="GBB83473.1"/>
    <property type="molecule type" value="Genomic_DNA"/>
</dbReference>
<evidence type="ECO:0000313" key="1">
    <source>
        <dbReference type="EMBL" id="GBB83473.1"/>
    </source>
</evidence>
<comment type="caution">
    <text evidence="1">The sequence shown here is derived from an EMBL/GenBank/DDBJ whole genome shotgun (WGS) entry which is preliminary data.</text>
</comment>
<proteinExistence type="predicted"/>